<evidence type="ECO:0000313" key="2">
    <source>
        <dbReference type="EMBL" id="WAR20926.1"/>
    </source>
</evidence>
<keyword evidence="3" id="KW-1185">Reference proteome</keyword>
<accession>A0ABY7FJ21</accession>
<name>A0ABY7FJ21_MYAAR</name>
<feature type="non-terminal residue" evidence="2">
    <location>
        <position position="1"/>
    </location>
</feature>
<reference evidence="2" key="1">
    <citation type="submission" date="2022-11" db="EMBL/GenBank/DDBJ databases">
        <title>Centuries of genome instability and evolution in soft-shell clam transmissible cancer (bioRxiv).</title>
        <authorList>
            <person name="Hart S.F.M."/>
            <person name="Yonemitsu M.A."/>
            <person name="Giersch R.M."/>
            <person name="Beal B.F."/>
            <person name="Arriagada G."/>
            <person name="Davis B.W."/>
            <person name="Ostrander E.A."/>
            <person name="Goff S.P."/>
            <person name="Metzger M.J."/>
        </authorList>
    </citation>
    <scope>NUCLEOTIDE SEQUENCE</scope>
    <source>
        <strain evidence="2">MELC-2E11</strain>
        <tissue evidence="2">Siphon/mantle</tissue>
    </source>
</reference>
<gene>
    <name evidence="1" type="ORF">MAR_014895</name>
    <name evidence="2" type="ORF">MAR_014900</name>
</gene>
<dbReference type="EMBL" id="CP111023">
    <property type="protein sequence ID" value="WAR20921.1"/>
    <property type="molecule type" value="Genomic_DNA"/>
</dbReference>
<organism evidence="2 3">
    <name type="scientific">Mya arenaria</name>
    <name type="common">Soft-shell clam</name>
    <dbReference type="NCBI Taxonomy" id="6604"/>
    <lineage>
        <taxon>Eukaryota</taxon>
        <taxon>Metazoa</taxon>
        <taxon>Spiralia</taxon>
        <taxon>Lophotrochozoa</taxon>
        <taxon>Mollusca</taxon>
        <taxon>Bivalvia</taxon>
        <taxon>Autobranchia</taxon>
        <taxon>Heteroconchia</taxon>
        <taxon>Euheterodonta</taxon>
        <taxon>Imparidentia</taxon>
        <taxon>Neoheterodontei</taxon>
        <taxon>Myida</taxon>
        <taxon>Myoidea</taxon>
        <taxon>Myidae</taxon>
        <taxon>Mya</taxon>
    </lineage>
</organism>
<proteinExistence type="predicted"/>
<protein>
    <submittedName>
        <fullName evidence="2">Uncharacterized protein</fullName>
    </submittedName>
</protein>
<evidence type="ECO:0000313" key="3">
    <source>
        <dbReference type="Proteomes" id="UP001164746"/>
    </source>
</evidence>
<sequence>MKSITNEKLASRILHFGIVPLLAFYDDLHIDQHVTGYYYFVSPYFEGGTLFKAIKEDTAIIDSSDGHVRMCHK</sequence>
<evidence type="ECO:0000313" key="1">
    <source>
        <dbReference type="EMBL" id="WAR20921.1"/>
    </source>
</evidence>
<dbReference type="Proteomes" id="UP001164746">
    <property type="component" value="Chromosome 12"/>
</dbReference>
<dbReference type="EMBL" id="CP111023">
    <property type="protein sequence ID" value="WAR20926.1"/>
    <property type="molecule type" value="Genomic_DNA"/>
</dbReference>